<gene>
    <name evidence="1" type="ORF">RhiirC2_473873</name>
</gene>
<proteinExistence type="predicted"/>
<dbReference type="AlphaFoldDB" id="A0A2N1N8L7"/>
<sequence>MNYFKKNHYDSGNEKIDNIIQEMQLIVDYYSDIIFEWIPYDQLNCIEVIVQDDLHTIYSAIWKDGPLYCYDKKWMRRSNKEVSLKYLYNSQNITKFLDKVKSDFKAFNDIIEYNNLSIYGISQNPDTQDYIMIFPNEYCKRCGEQYKDKNHAKYEWCKPCQINNLKNNLIKWNSENEKINNLIQDKLLEMSFYEKIIIEWIPYNQFNNIEGIVSEGDLEEDLEEDLEGLDKEYSAIWKNGPLNYNKEKNEYTRNQPDIKVILKLCKSINESFDKVKAELSKYHGKIFGISQNLDTKDFILVFQEGYDDEKCEKCGKKYTSIVDNWCKPCHKIFLKKLFTNWTSGNDNIDNFIEKHQHLLIKLKDFLFEYIPYNQFDDIKEVGIDNYAMAIWKDGPLHCYNKKWSRESNKNVYLKLYDSENADAFLDQIRMHLIKCDYYNPSYGISKNPYTKHYIMVFQRILYCKNCGRKYNEELKSGYDNEWCKECEINNLKLNFGNWTSGNDEIDYFIQKMQLKINLPEDIIIEWIPFNQFIDVKLIVEEDDFTRIYSVIWKNDLLYYDLLYYNSLIIINM</sequence>
<dbReference type="EMBL" id="LLXL01000646">
    <property type="protein sequence ID" value="PKK70204.1"/>
    <property type="molecule type" value="Genomic_DNA"/>
</dbReference>
<comment type="caution">
    <text evidence="1">The sequence shown here is derived from an EMBL/GenBank/DDBJ whole genome shotgun (WGS) entry which is preliminary data.</text>
</comment>
<dbReference type="Proteomes" id="UP000233469">
    <property type="component" value="Unassembled WGS sequence"/>
</dbReference>
<evidence type="ECO:0000313" key="2">
    <source>
        <dbReference type="Proteomes" id="UP000233469"/>
    </source>
</evidence>
<dbReference type="VEuPathDB" id="FungiDB:RhiirA1_457199"/>
<organism evidence="1 2">
    <name type="scientific">Rhizophagus irregularis</name>
    <dbReference type="NCBI Taxonomy" id="588596"/>
    <lineage>
        <taxon>Eukaryota</taxon>
        <taxon>Fungi</taxon>
        <taxon>Fungi incertae sedis</taxon>
        <taxon>Mucoromycota</taxon>
        <taxon>Glomeromycotina</taxon>
        <taxon>Glomeromycetes</taxon>
        <taxon>Glomerales</taxon>
        <taxon>Glomeraceae</taxon>
        <taxon>Rhizophagus</taxon>
    </lineage>
</organism>
<reference evidence="1 2" key="1">
    <citation type="submission" date="2016-04" db="EMBL/GenBank/DDBJ databases">
        <title>Genome analyses suggest a sexual origin of heterokaryosis in a supposedly ancient asexual fungus.</title>
        <authorList>
            <person name="Ropars J."/>
            <person name="Sedzielewska K."/>
            <person name="Noel J."/>
            <person name="Charron P."/>
            <person name="Farinelli L."/>
            <person name="Marton T."/>
            <person name="Kruger M."/>
            <person name="Pelin A."/>
            <person name="Brachmann A."/>
            <person name="Corradi N."/>
        </authorList>
    </citation>
    <scope>NUCLEOTIDE SEQUENCE [LARGE SCALE GENOMIC DNA]</scope>
    <source>
        <strain evidence="1 2">C2</strain>
    </source>
</reference>
<name>A0A2N1N8L7_9GLOM</name>
<reference evidence="1 2" key="2">
    <citation type="submission" date="2017-10" db="EMBL/GenBank/DDBJ databases">
        <title>Extensive intraspecific genome diversity in a model arbuscular mycorrhizal fungus.</title>
        <authorList>
            <person name="Chen E.C.H."/>
            <person name="Morin E."/>
            <person name="Baudet D."/>
            <person name="Noel J."/>
            <person name="Ndikumana S."/>
            <person name="Charron P."/>
            <person name="St-Onge C."/>
            <person name="Giorgi J."/>
            <person name="Grigoriev I.V."/>
            <person name="Roux C."/>
            <person name="Martin F.M."/>
            <person name="Corradi N."/>
        </authorList>
    </citation>
    <scope>NUCLEOTIDE SEQUENCE [LARGE SCALE GENOMIC DNA]</scope>
    <source>
        <strain evidence="1 2">C2</strain>
    </source>
</reference>
<evidence type="ECO:0000313" key="1">
    <source>
        <dbReference type="EMBL" id="PKK70204.1"/>
    </source>
</evidence>
<protein>
    <submittedName>
        <fullName evidence="1">Uncharacterized protein</fullName>
    </submittedName>
</protein>
<accession>A0A2N1N8L7</accession>
<dbReference type="VEuPathDB" id="FungiDB:FUN_025067"/>